<feature type="repeat" description="ANK" evidence="1">
    <location>
        <begin position="38"/>
        <end position="70"/>
    </location>
</feature>
<reference evidence="4 5" key="1">
    <citation type="journal article" date="2012" name="Science">
        <title>The Paleozoic origin of enzymatic lignin decomposition reconstructed from 31 fungal genomes.</title>
        <authorList>
            <person name="Floudas D."/>
            <person name="Binder M."/>
            <person name="Riley R."/>
            <person name="Barry K."/>
            <person name="Blanchette R.A."/>
            <person name="Henrissat B."/>
            <person name="Martinez A.T."/>
            <person name="Otillar R."/>
            <person name="Spatafora J.W."/>
            <person name="Yadav J.S."/>
            <person name="Aerts A."/>
            <person name="Benoit I."/>
            <person name="Boyd A."/>
            <person name="Carlson A."/>
            <person name="Copeland A."/>
            <person name="Coutinho P.M."/>
            <person name="de Vries R.P."/>
            <person name="Ferreira P."/>
            <person name="Findley K."/>
            <person name="Foster B."/>
            <person name="Gaskell J."/>
            <person name="Glotzer D."/>
            <person name="Gorecki P."/>
            <person name="Heitman J."/>
            <person name="Hesse C."/>
            <person name="Hori C."/>
            <person name="Igarashi K."/>
            <person name="Jurgens J.A."/>
            <person name="Kallen N."/>
            <person name="Kersten P."/>
            <person name="Kohler A."/>
            <person name="Kuees U."/>
            <person name="Kumar T.K.A."/>
            <person name="Kuo A."/>
            <person name="LaButti K."/>
            <person name="Larrondo L.F."/>
            <person name="Lindquist E."/>
            <person name="Ling A."/>
            <person name="Lombard V."/>
            <person name="Lucas S."/>
            <person name="Lundell T."/>
            <person name="Martin R."/>
            <person name="McLaughlin D.J."/>
            <person name="Morgenstern I."/>
            <person name="Morin E."/>
            <person name="Murat C."/>
            <person name="Nagy L.G."/>
            <person name="Nolan M."/>
            <person name="Ohm R.A."/>
            <person name="Patyshakuliyeva A."/>
            <person name="Rokas A."/>
            <person name="Ruiz-Duenas F.J."/>
            <person name="Sabat G."/>
            <person name="Salamov A."/>
            <person name="Samejima M."/>
            <person name="Schmutz J."/>
            <person name="Slot J.C."/>
            <person name="St John F."/>
            <person name="Stenlid J."/>
            <person name="Sun H."/>
            <person name="Sun S."/>
            <person name="Syed K."/>
            <person name="Tsang A."/>
            <person name="Wiebenga A."/>
            <person name="Young D."/>
            <person name="Pisabarro A."/>
            <person name="Eastwood D.C."/>
            <person name="Martin F."/>
            <person name="Cullen D."/>
            <person name="Grigoriev I.V."/>
            <person name="Hibbett D.S."/>
        </authorList>
    </citation>
    <scope>NUCLEOTIDE SEQUENCE</scope>
    <source>
        <strain evidence="5">FP-58527</strain>
    </source>
</reference>
<dbReference type="PANTHER" id="PTHR34706:SF3">
    <property type="entry name" value="ANKYRIN REPEAT PROTEIN (AFU_ORTHOLOGUE AFUA_7G06200)"/>
    <property type="match status" value="1"/>
</dbReference>
<keyword evidence="3" id="KW-1133">Transmembrane helix</keyword>
<evidence type="ECO:0000256" key="2">
    <source>
        <dbReference type="SAM" id="MobiDB-lite"/>
    </source>
</evidence>
<name>S8EPA8_FOMSC</name>
<dbReference type="InterPro" id="IPR036465">
    <property type="entry name" value="vWFA_dom_sf"/>
</dbReference>
<dbReference type="Proteomes" id="UP000015241">
    <property type="component" value="Unassembled WGS sequence"/>
</dbReference>
<evidence type="ECO:0000256" key="3">
    <source>
        <dbReference type="SAM" id="Phobius"/>
    </source>
</evidence>
<dbReference type="PANTHER" id="PTHR34706">
    <property type="entry name" value="SLR1338 PROTEIN"/>
    <property type="match status" value="1"/>
</dbReference>
<dbReference type="EMBL" id="KE504125">
    <property type="protein sequence ID" value="EPT04849.1"/>
    <property type="molecule type" value="Genomic_DNA"/>
</dbReference>
<feature type="repeat" description="ANK" evidence="1">
    <location>
        <begin position="109"/>
        <end position="142"/>
    </location>
</feature>
<feature type="compositionally biased region" description="Low complexity" evidence="2">
    <location>
        <begin position="263"/>
        <end position="274"/>
    </location>
</feature>
<sequence>MASSLHDDAYKGNLTQVLIDQYLSGAQAKFIDCVGGEKKLTPLASACLRGHVGVVQLLLDNGANPDALSTRDRPPLFYVTSRTTNNRVEIVRALLAAHADVDKRFPKYLNSTALMNALTEVRDKDVVHELVDSGADLDAQNSDGQSVRQLAKEVGMEQELLTKAERNAKRGAIIDLIVALVMFVIAVVNSGIIKDTIVGVVSKLYEIQAASEKDKAQMKDMAKEVLGASEAAQNFTKRLDGHPVGQIAATNGNSVGLGSGQGLPPNSNESLNSETLSRGGQAEYCILDRPAGVPAPPAEKTPDRLEALASVINTPPIQHLAPDVNGNSQPVGEPEGSLGDYVHETGLERFFARDDTFIQDLAEKAAALTKDGSTLLSKPENVKRLVTLSLYHPVFYCDDSGSMGRDSRFVNQRHLVNRMARVATKIVPDGYGVELRFINSKIVQQNLDTIALDRHLANTQPRGGTRIGTVLRRDILSPLVYEKVEADSAFRRPLLVCAITDGNPSSESPTAFKDAIVECRRKLVNAGYDPASVMFCISQIGNDEKAAAFLQELRDDETIQDVLYCTAERLDGQFEEMRANEDRLEEWLLKLMTKPIMERCEE</sequence>
<dbReference type="SMART" id="SM00248">
    <property type="entry name" value="ANK"/>
    <property type="match status" value="3"/>
</dbReference>
<accession>S8EPA8</accession>
<gene>
    <name evidence="4" type="ORF">FOMPIDRAFT_110526</name>
</gene>
<dbReference type="PROSITE" id="PS50088">
    <property type="entry name" value="ANK_REPEAT"/>
    <property type="match status" value="2"/>
</dbReference>
<dbReference type="SUPFAM" id="SSF53300">
    <property type="entry name" value="vWA-like"/>
    <property type="match status" value="1"/>
</dbReference>
<evidence type="ECO:0000313" key="5">
    <source>
        <dbReference type="Proteomes" id="UP000015241"/>
    </source>
</evidence>
<dbReference type="InterPro" id="IPR036770">
    <property type="entry name" value="Ankyrin_rpt-contain_sf"/>
</dbReference>
<proteinExistence type="predicted"/>
<dbReference type="STRING" id="743788.S8EPA8"/>
<feature type="transmembrane region" description="Helical" evidence="3">
    <location>
        <begin position="172"/>
        <end position="193"/>
    </location>
</feature>
<keyword evidence="3" id="KW-0812">Transmembrane</keyword>
<protein>
    <submittedName>
        <fullName evidence="4">Uncharacterized protein</fullName>
    </submittedName>
</protein>
<dbReference type="Pfam" id="PF12796">
    <property type="entry name" value="Ank_2"/>
    <property type="match status" value="1"/>
</dbReference>
<keyword evidence="1" id="KW-0040">ANK repeat</keyword>
<dbReference type="OrthoDB" id="2142040at2759"/>
<evidence type="ECO:0000313" key="4">
    <source>
        <dbReference type="EMBL" id="EPT04849.1"/>
    </source>
</evidence>
<dbReference type="Gene3D" id="1.25.40.20">
    <property type="entry name" value="Ankyrin repeat-containing domain"/>
    <property type="match status" value="1"/>
</dbReference>
<keyword evidence="3" id="KW-0472">Membrane</keyword>
<dbReference type="HOGENOM" id="CLU_024883_0_0_1"/>
<dbReference type="eggNOG" id="ENOG502QUI6">
    <property type="taxonomic scope" value="Eukaryota"/>
</dbReference>
<feature type="region of interest" description="Disordered" evidence="2">
    <location>
        <begin position="248"/>
        <end position="274"/>
    </location>
</feature>
<dbReference type="InterPro" id="IPR002110">
    <property type="entry name" value="Ankyrin_rpt"/>
</dbReference>
<dbReference type="AlphaFoldDB" id="S8EPA8"/>
<keyword evidence="5" id="KW-1185">Reference proteome</keyword>
<organism evidence="4 5">
    <name type="scientific">Fomitopsis schrenkii</name>
    <name type="common">Brown rot fungus</name>
    <dbReference type="NCBI Taxonomy" id="2126942"/>
    <lineage>
        <taxon>Eukaryota</taxon>
        <taxon>Fungi</taxon>
        <taxon>Dikarya</taxon>
        <taxon>Basidiomycota</taxon>
        <taxon>Agaricomycotina</taxon>
        <taxon>Agaricomycetes</taxon>
        <taxon>Polyporales</taxon>
        <taxon>Fomitopsis</taxon>
    </lineage>
</organism>
<dbReference type="PROSITE" id="PS50297">
    <property type="entry name" value="ANK_REP_REGION"/>
    <property type="match status" value="1"/>
</dbReference>
<dbReference type="SUPFAM" id="SSF48403">
    <property type="entry name" value="Ankyrin repeat"/>
    <property type="match status" value="1"/>
</dbReference>
<evidence type="ECO:0000256" key="1">
    <source>
        <dbReference type="PROSITE-ProRule" id="PRU00023"/>
    </source>
</evidence>
<dbReference type="InParanoid" id="S8EPA8"/>